<gene>
    <name evidence="1" type="ORF">C1I63_01580</name>
</gene>
<comment type="caution">
    <text evidence="1">The sequence shown here is derived from an EMBL/GenBank/DDBJ whole genome shotgun (WGS) entry which is preliminary data.</text>
</comment>
<protein>
    <submittedName>
        <fullName evidence="1">Uncharacterized protein</fullName>
    </submittedName>
</protein>
<dbReference type="EMBL" id="PZPL01000001">
    <property type="protein sequence ID" value="PTL71665.1"/>
    <property type="molecule type" value="Genomic_DNA"/>
</dbReference>
<reference evidence="1 2" key="1">
    <citation type="submission" date="2018-03" db="EMBL/GenBank/DDBJ databases">
        <title>Bacteriophage NCPPB3778 and a type I-E CRISPR drive the evolution of the US Biological Select Agent, Rathayibacter toxicus.</title>
        <authorList>
            <person name="Davis E.W.II."/>
            <person name="Tabima J.F."/>
            <person name="Weisberg A.J."/>
            <person name="Dantas Lopes L."/>
            <person name="Wiseman M.S."/>
            <person name="Wiseman M.S."/>
            <person name="Pupko T."/>
            <person name="Belcher M.S."/>
            <person name="Sechler A.J."/>
            <person name="Tancos M.A."/>
            <person name="Schroeder B.K."/>
            <person name="Murray T.D."/>
            <person name="Luster D.G."/>
            <person name="Schneider W.L."/>
            <person name="Rogers E."/>
            <person name="Andreote F.D."/>
            <person name="Grunwald N.J."/>
            <person name="Putnam M.L."/>
            <person name="Chang J.H."/>
        </authorList>
    </citation>
    <scope>NUCLEOTIDE SEQUENCE [LARGE SCALE GENOMIC DNA]</scope>
    <source>
        <strain evidence="1 2">DSM 15933</strain>
    </source>
</reference>
<evidence type="ECO:0000313" key="1">
    <source>
        <dbReference type="EMBL" id="PTL71665.1"/>
    </source>
</evidence>
<dbReference type="Proteomes" id="UP000241085">
    <property type="component" value="Unassembled WGS sequence"/>
</dbReference>
<sequence length="158" mass="17779">MNELLAAIVGAVVGAGATLYIESWRRSATDRKREWGALDLLLLDLGRRRVFLIPDRRRIPSPDITAGSDFDRMRRSVLSIREEIRATIREERTGSPARAPLRAMYRSCNAYLETVEADPPEYWIAADDLRVALEGEARAITDHRKTKVEFVAPGSEAV</sequence>
<keyword evidence="2" id="KW-1185">Reference proteome</keyword>
<dbReference type="AlphaFoldDB" id="A0A2T4UQ59"/>
<organism evidence="1 2">
    <name type="scientific">Rathayibacter caricis DSM 15933</name>
    <dbReference type="NCBI Taxonomy" id="1328867"/>
    <lineage>
        <taxon>Bacteria</taxon>
        <taxon>Bacillati</taxon>
        <taxon>Actinomycetota</taxon>
        <taxon>Actinomycetes</taxon>
        <taxon>Micrococcales</taxon>
        <taxon>Microbacteriaceae</taxon>
        <taxon>Rathayibacter</taxon>
    </lineage>
</organism>
<evidence type="ECO:0000313" key="2">
    <source>
        <dbReference type="Proteomes" id="UP000241085"/>
    </source>
</evidence>
<accession>A0A2T4UQ59</accession>
<proteinExistence type="predicted"/>
<dbReference type="RefSeq" id="WP_107573508.1">
    <property type="nucleotide sequence ID" value="NZ_PZPL01000001.1"/>
</dbReference>
<name>A0A2T4UQ59_9MICO</name>